<evidence type="ECO:0000256" key="1">
    <source>
        <dbReference type="SAM" id="Coils"/>
    </source>
</evidence>
<protein>
    <recommendedName>
        <fullName evidence="7">DUF641 domain-containing protein</fullName>
    </recommendedName>
</protein>
<dbReference type="GO" id="GO:0009959">
    <property type="term" value="P:negative gravitropism"/>
    <property type="evidence" value="ECO:0007669"/>
    <property type="project" value="InterPro"/>
</dbReference>
<dbReference type="Proteomes" id="UP000655225">
    <property type="component" value="Unassembled WGS sequence"/>
</dbReference>
<keyword evidence="6" id="KW-1185">Reference proteome</keyword>
<feature type="region of interest" description="Disordered" evidence="2">
    <location>
        <begin position="36"/>
        <end position="60"/>
    </location>
</feature>
<evidence type="ECO:0000313" key="5">
    <source>
        <dbReference type="EMBL" id="KAF8402507.1"/>
    </source>
</evidence>
<reference evidence="5 6" key="1">
    <citation type="submission" date="2020-04" db="EMBL/GenBank/DDBJ databases">
        <title>Plant Genome Project.</title>
        <authorList>
            <person name="Zhang R.-G."/>
        </authorList>
    </citation>
    <scope>NUCLEOTIDE SEQUENCE [LARGE SCALE GENOMIC DNA]</scope>
    <source>
        <strain evidence="5">YNK0</strain>
        <tissue evidence="5">Leaf</tissue>
    </source>
</reference>
<evidence type="ECO:0008006" key="7">
    <source>
        <dbReference type="Google" id="ProtNLM"/>
    </source>
</evidence>
<dbReference type="OMA" id="RMFHGFS"/>
<feature type="coiled-coil region" evidence="1">
    <location>
        <begin position="163"/>
        <end position="211"/>
    </location>
</feature>
<dbReference type="AlphaFoldDB" id="A0A834Z9U1"/>
<comment type="caution">
    <text evidence="5">The sequence shown here is derived from an EMBL/GenBank/DDBJ whole genome shotgun (WGS) entry which is preliminary data.</text>
</comment>
<dbReference type="OrthoDB" id="1915848at2759"/>
<dbReference type="EMBL" id="JABCRI010000007">
    <property type="protein sequence ID" value="KAF8402507.1"/>
    <property type="molecule type" value="Genomic_DNA"/>
</dbReference>
<evidence type="ECO:0000259" key="4">
    <source>
        <dbReference type="Pfam" id="PF24994"/>
    </source>
</evidence>
<evidence type="ECO:0000259" key="3">
    <source>
        <dbReference type="Pfam" id="PF04859"/>
    </source>
</evidence>
<dbReference type="InterPro" id="IPR040225">
    <property type="entry name" value="GIL1-like"/>
</dbReference>
<feature type="domain" description="GIL1/IRKI C-terminal" evidence="4">
    <location>
        <begin position="385"/>
        <end position="441"/>
    </location>
</feature>
<keyword evidence="1" id="KW-0175">Coiled coil</keyword>
<sequence>MESAIKSAKPSSNISDIVSRFAKACRFRSLGVLSGENPNHYQQHPNNAPSSEGSSNAFQETECEKIHPQPVVVVEEILMRSHQDRASSEIPMLLDTISALKLAYIQLQEAHIPYNPEKIQAADDLVVNELVALCKIKHAYKEKQITKHKSDSLLPNPLLLAEIQDCESLLKKLQSQIEAKDSEILQLQRELHELDQENAELEEKFKKKALKEGHVQRCRDLTRNSFYDTYKATSKSIHDFAKPLISLMKASGWDLDQVANSIEGSIIYSKRSHKKYAFEAYLSRRMFHGFSLQSYNVDDIMRFKDPFSALIENPYSNFAQFCRSKYLLVVHSKMEESFFGNLGQRAFVASGMHPRTPLYQAFVNMAKWVWVLQAIAASMKPKAEIFGVRRGSKFSKVYMENVVEDKCDTVVFDEEESKFRVGFMVMPGFRIGETLIRSRVYLSRTG</sequence>
<proteinExistence type="predicted"/>
<accession>A0A834Z9U1</accession>
<organism evidence="5 6">
    <name type="scientific">Tetracentron sinense</name>
    <name type="common">Spur-leaf</name>
    <dbReference type="NCBI Taxonomy" id="13715"/>
    <lineage>
        <taxon>Eukaryota</taxon>
        <taxon>Viridiplantae</taxon>
        <taxon>Streptophyta</taxon>
        <taxon>Embryophyta</taxon>
        <taxon>Tracheophyta</taxon>
        <taxon>Spermatophyta</taxon>
        <taxon>Magnoliopsida</taxon>
        <taxon>Trochodendrales</taxon>
        <taxon>Trochodendraceae</taxon>
        <taxon>Tetracentron</taxon>
    </lineage>
</organism>
<feature type="domain" description="DUF641" evidence="3">
    <location>
        <begin position="89"/>
        <end position="204"/>
    </location>
</feature>
<dbReference type="InterPro" id="IPR056813">
    <property type="entry name" value="GIL1_IRKI_C"/>
</dbReference>
<dbReference type="PANTHER" id="PTHR31161">
    <property type="entry name" value="PROTEIN GRAVITROPIC IN THE LIGHT 1"/>
    <property type="match status" value="1"/>
</dbReference>
<name>A0A834Z9U1_TETSI</name>
<evidence type="ECO:0000313" key="6">
    <source>
        <dbReference type="Proteomes" id="UP000655225"/>
    </source>
</evidence>
<dbReference type="InterPro" id="IPR006943">
    <property type="entry name" value="DUF641_pln"/>
</dbReference>
<evidence type="ECO:0000256" key="2">
    <source>
        <dbReference type="SAM" id="MobiDB-lite"/>
    </source>
</evidence>
<gene>
    <name evidence="5" type="ORF">HHK36_010592</name>
</gene>
<dbReference type="Pfam" id="PF04859">
    <property type="entry name" value="DUF641"/>
    <property type="match status" value="1"/>
</dbReference>
<dbReference type="GO" id="GO:0009639">
    <property type="term" value="P:response to red or far red light"/>
    <property type="evidence" value="ECO:0007669"/>
    <property type="project" value="InterPro"/>
</dbReference>
<feature type="compositionally biased region" description="Polar residues" evidence="2">
    <location>
        <begin position="36"/>
        <end position="59"/>
    </location>
</feature>
<dbReference type="Pfam" id="PF24994">
    <property type="entry name" value="GIL1_IRKI_C"/>
    <property type="match status" value="1"/>
</dbReference>